<protein>
    <submittedName>
        <fullName evidence="2">Uncharacterized protein</fullName>
    </submittedName>
</protein>
<proteinExistence type="predicted"/>
<dbReference type="AlphaFoldDB" id="A0A4U6XJV3"/>
<keyword evidence="3" id="KW-1185">Reference proteome</keyword>
<dbReference type="STRING" id="1306861.A0A4U6XJV3"/>
<feature type="region of interest" description="Disordered" evidence="1">
    <location>
        <begin position="46"/>
        <end position="76"/>
    </location>
</feature>
<reference evidence="2 3" key="1">
    <citation type="journal article" date="2019" name="PLoS ONE">
        <title>Comparative genome analysis indicates high evolutionary potential of pathogenicity genes in Colletotrichum tanaceti.</title>
        <authorList>
            <person name="Lelwala R.V."/>
            <person name="Korhonen P.K."/>
            <person name="Young N.D."/>
            <person name="Scott J.B."/>
            <person name="Ades P.A."/>
            <person name="Gasser R.B."/>
            <person name="Taylor P.W.J."/>
        </authorList>
    </citation>
    <scope>NUCLEOTIDE SEQUENCE [LARGE SCALE GENOMIC DNA]</scope>
    <source>
        <strain evidence="2">BRIP57314</strain>
    </source>
</reference>
<comment type="caution">
    <text evidence="2">The sequence shown here is derived from an EMBL/GenBank/DDBJ whole genome shotgun (WGS) entry which is preliminary data.</text>
</comment>
<evidence type="ECO:0000313" key="3">
    <source>
        <dbReference type="Proteomes" id="UP000310108"/>
    </source>
</evidence>
<evidence type="ECO:0000313" key="2">
    <source>
        <dbReference type="EMBL" id="TKW55873.1"/>
    </source>
</evidence>
<feature type="compositionally biased region" description="Basic and acidic residues" evidence="1">
    <location>
        <begin position="46"/>
        <end position="58"/>
    </location>
</feature>
<feature type="compositionally biased region" description="Polar residues" evidence="1">
    <location>
        <begin position="60"/>
        <end position="72"/>
    </location>
</feature>
<sequence length="98" mass="10911">MHLPSLSTLAVFAEKDLRREIAPEDEAAIKLPGNDAIYSTMLHSLKDKENRTTEHAASPRESSTQKEAQTWQRPVYFNPYPNGEALEPAPALLKHGVS</sequence>
<dbReference type="Proteomes" id="UP000310108">
    <property type="component" value="Unassembled WGS sequence"/>
</dbReference>
<accession>A0A4U6XJV3</accession>
<name>A0A4U6XJV3_9PEZI</name>
<organism evidence="2 3">
    <name type="scientific">Colletotrichum tanaceti</name>
    <dbReference type="NCBI Taxonomy" id="1306861"/>
    <lineage>
        <taxon>Eukaryota</taxon>
        <taxon>Fungi</taxon>
        <taxon>Dikarya</taxon>
        <taxon>Ascomycota</taxon>
        <taxon>Pezizomycotina</taxon>
        <taxon>Sordariomycetes</taxon>
        <taxon>Hypocreomycetidae</taxon>
        <taxon>Glomerellales</taxon>
        <taxon>Glomerellaceae</taxon>
        <taxon>Colletotrichum</taxon>
        <taxon>Colletotrichum destructivum species complex</taxon>
    </lineage>
</organism>
<dbReference type="EMBL" id="PJEX01000084">
    <property type="protein sequence ID" value="TKW55873.1"/>
    <property type="molecule type" value="Genomic_DNA"/>
</dbReference>
<gene>
    <name evidence="2" type="ORF">CTA1_11758</name>
</gene>
<evidence type="ECO:0000256" key="1">
    <source>
        <dbReference type="SAM" id="MobiDB-lite"/>
    </source>
</evidence>